<feature type="compositionally biased region" description="Basic and acidic residues" evidence="1">
    <location>
        <begin position="1"/>
        <end position="12"/>
    </location>
</feature>
<gene>
    <name evidence="2" type="ORF">F1728_04195</name>
</gene>
<proteinExistence type="predicted"/>
<evidence type="ECO:0000256" key="1">
    <source>
        <dbReference type="SAM" id="MobiDB-lite"/>
    </source>
</evidence>
<dbReference type="RefSeq" id="WP_155363030.1">
    <property type="nucleotide sequence ID" value="NZ_CP043930.1"/>
</dbReference>
<reference evidence="2 3" key="1">
    <citation type="submission" date="2019-09" db="EMBL/GenBank/DDBJ databases">
        <title>Gimesia benthica sp. nov., a novel bacterium isolated from deep-sea water of the Northwest Indian Ocean.</title>
        <authorList>
            <person name="Dai X."/>
        </authorList>
    </citation>
    <scope>NUCLEOTIDE SEQUENCE [LARGE SCALE GENOMIC DNA]</scope>
    <source>
        <strain evidence="2 3">E7</strain>
    </source>
</reference>
<accession>A0A6I6A7I9</accession>
<evidence type="ECO:0000313" key="3">
    <source>
        <dbReference type="Proteomes" id="UP000427281"/>
    </source>
</evidence>
<dbReference type="Proteomes" id="UP000427281">
    <property type="component" value="Chromosome"/>
</dbReference>
<evidence type="ECO:0000313" key="2">
    <source>
        <dbReference type="EMBL" id="QGQ21938.1"/>
    </source>
</evidence>
<sequence length="235" mass="26150">MTRPESEYDSHASHNNGPASQTERKDNRLNYSARKFLQFVHAPGSIIQVFVKEVDFLPNGNLIGFYDLDHLNELAEDVKQHSGQATAIFYSLNPVTPSCHNRAKNCLKPGSDTQPAKKSDIQCRHLMLIDIDPVRDSDCSATDVEKEVAYWVGRIVSRDLRKAGWSRPVAVDSGIGNQILILCGLNLQNAVITESMACSHKAAKTGSPGCGFSGRMVTHLRRNRLKFPSRFQQQV</sequence>
<dbReference type="EMBL" id="CP043930">
    <property type="protein sequence ID" value="QGQ21938.1"/>
    <property type="molecule type" value="Genomic_DNA"/>
</dbReference>
<protein>
    <submittedName>
        <fullName evidence="2">Uncharacterized protein</fullName>
    </submittedName>
</protein>
<name>A0A6I6A7I9_9PLAN</name>
<dbReference type="KEGG" id="gim:F1728_04195"/>
<keyword evidence="3" id="KW-1185">Reference proteome</keyword>
<feature type="region of interest" description="Disordered" evidence="1">
    <location>
        <begin position="1"/>
        <end position="26"/>
    </location>
</feature>
<dbReference type="AlphaFoldDB" id="A0A6I6A7I9"/>
<organism evidence="2 3">
    <name type="scientific">Gimesia benthica</name>
    <dbReference type="NCBI Taxonomy" id="2608982"/>
    <lineage>
        <taxon>Bacteria</taxon>
        <taxon>Pseudomonadati</taxon>
        <taxon>Planctomycetota</taxon>
        <taxon>Planctomycetia</taxon>
        <taxon>Planctomycetales</taxon>
        <taxon>Planctomycetaceae</taxon>
        <taxon>Gimesia</taxon>
    </lineage>
</organism>